<evidence type="ECO:0000313" key="2">
    <source>
        <dbReference type="EMBL" id="MDQ0168359.1"/>
    </source>
</evidence>
<comment type="caution">
    <text evidence="2">The sequence shown here is derived from an EMBL/GenBank/DDBJ whole genome shotgun (WGS) entry which is preliminary data.</text>
</comment>
<feature type="domain" description="Methyltransferase type 11" evidence="1">
    <location>
        <begin position="49"/>
        <end position="147"/>
    </location>
</feature>
<dbReference type="Pfam" id="PF08241">
    <property type="entry name" value="Methyltransf_11"/>
    <property type="match status" value="1"/>
</dbReference>
<dbReference type="Proteomes" id="UP001235840">
    <property type="component" value="Unassembled WGS sequence"/>
</dbReference>
<evidence type="ECO:0000313" key="3">
    <source>
        <dbReference type="Proteomes" id="UP001235840"/>
    </source>
</evidence>
<dbReference type="SUPFAM" id="SSF53335">
    <property type="entry name" value="S-adenosyl-L-methionine-dependent methyltransferases"/>
    <property type="match status" value="1"/>
</dbReference>
<protein>
    <submittedName>
        <fullName evidence="2">Cyclopropane fatty-acyl-phospholipid synthase-like methyltransferase</fullName>
    </submittedName>
</protein>
<reference evidence="2 3" key="1">
    <citation type="submission" date="2023-07" db="EMBL/GenBank/DDBJ databases">
        <title>Genomic Encyclopedia of Type Strains, Phase IV (KMG-IV): sequencing the most valuable type-strain genomes for metagenomic binning, comparative biology and taxonomic classification.</title>
        <authorList>
            <person name="Goeker M."/>
        </authorList>
    </citation>
    <scope>NUCLEOTIDE SEQUENCE [LARGE SCALE GENOMIC DNA]</scope>
    <source>
        <strain evidence="2 3">DSM 12751</strain>
    </source>
</reference>
<dbReference type="Gene3D" id="3.40.50.150">
    <property type="entry name" value="Vaccinia Virus protein VP39"/>
    <property type="match status" value="1"/>
</dbReference>
<name>A0ABT9W543_9BACI</name>
<gene>
    <name evidence="2" type="ORF">J2S11_004321</name>
</gene>
<dbReference type="EMBL" id="JAUSTY010000028">
    <property type="protein sequence ID" value="MDQ0168359.1"/>
    <property type="molecule type" value="Genomic_DNA"/>
</dbReference>
<proteinExistence type="predicted"/>
<evidence type="ECO:0000259" key="1">
    <source>
        <dbReference type="Pfam" id="PF08241"/>
    </source>
</evidence>
<dbReference type="PANTHER" id="PTHR43861">
    <property type="entry name" value="TRANS-ACONITATE 2-METHYLTRANSFERASE-RELATED"/>
    <property type="match status" value="1"/>
</dbReference>
<accession>A0ABT9W543</accession>
<dbReference type="RefSeq" id="WP_307398028.1">
    <property type="nucleotide sequence ID" value="NZ_BAAADK010000016.1"/>
</dbReference>
<sequence length="247" mass="28797">MVYRGSQNYDQDSFFEKYQQLRKRSESANDTLEKPIFFEMLDKASDSILDLGCGNAAFGVELLERGASFYTGLEGSKNMVDEAKKNVASPIENRQAEIIHTTLEDWEYPVEKYDMVVSRLVLHYIEDIHHLFSKVYQALKPSGSFIFSIEHPLMTSAHESLKAGGLKQDWIIDNYFYTGKREHAWLGIQVKKYHRTIEDYFSSMQEAGFVIESLRESKPQLENFSSKETYERRMRIPLFLFLKARKV</sequence>
<dbReference type="InterPro" id="IPR013216">
    <property type="entry name" value="Methyltransf_11"/>
</dbReference>
<keyword evidence="3" id="KW-1185">Reference proteome</keyword>
<organism evidence="2 3">
    <name type="scientific">Caldalkalibacillus horti</name>
    <dbReference type="NCBI Taxonomy" id="77523"/>
    <lineage>
        <taxon>Bacteria</taxon>
        <taxon>Bacillati</taxon>
        <taxon>Bacillota</taxon>
        <taxon>Bacilli</taxon>
        <taxon>Bacillales</taxon>
        <taxon>Bacillaceae</taxon>
        <taxon>Caldalkalibacillus</taxon>
    </lineage>
</organism>
<dbReference type="InterPro" id="IPR029063">
    <property type="entry name" value="SAM-dependent_MTases_sf"/>
</dbReference>
<dbReference type="CDD" id="cd02440">
    <property type="entry name" value="AdoMet_MTases"/>
    <property type="match status" value="1"/>
</dbReference>
<dbReference type="PANTHER" id="PTHR43861:SF1">
    <property type="entry name" value="TRANS-ACONITATE 2-METHYLTRANSFERASE"/>
    <property type="match status" value="1"/>
</dbReference>